<evidence type="ECO:0000256" key="1">
    <source>
        <dbReference type="SAM" id="MobiDB-lite"/>
    </source>
</evidence>
<evidence type="ECO:0000256" key="2">
    <source>
        <dbReference type="SAM" id="SignalP"/>
    </source>
</evidence>
<feature type="compositionally biased region" description="Basic and acidic residues" evidence="1">
    <location>
        <begin position="1017"/>
        <end position="1027"/>
    </location>
</feature>
<keyword evidence="2" id="KW-0732">Signal</keyword>
<feature type="compositionally biased region" description="Basic and acidic residues" evidence="1">
    <location>
        <begin position="1083"/>
        <end position="1092"/>
    </location>
</feature>
<dbReference type="VEuPathDB" id="CryptoDB:Cvel_10050"/>
<accession>A0A0G4I0X3</accession>
<feature type="compositionally biased region" description="Basic and acidic residues" evidence="1">
    <location>
        <begin position="71"/>
        <end position="90"/>
    </location>
</feature>
<feature type="compositionally biased region" description="Basic and acidic residues" evidence="1">
    <location>
        <begin position="133"/>
        <end position="142"/>
    </location>
</feature>
<dbReference type="AlphaFoldDB" id="A0A0G4I0X3"/>
<evidence type="ECO:0000313" key="3">
    <source>
        <dbReference type="EMBL" id="CEM50522.1"/>
    </source>
</evidence>
<reference evidence="3" key="1">
    <citation type="submission" date="2014-11" db="EMBL/GenBank/DDBJ databases">
        <authorList>
            <person name="Otto D Thomas"/>
            <person name="Naeem Raeece"/>
        </authorList>
    </citation>
    <scope>NUCLEOTIDE SEQUENCE</scope>
</reference>
<feature type="region of interest" description="Disordered" evidence="1">
    <location>
        <begin position="371"/>
        <end position="406"/>
    </location>
</feature>
<feature type="compositionally biased region" description="Acidic residues" evidence="1">
    <location>
        <begin position="1035"/>
        <end position="1052"/>
    </location>
</feature>
<gene>
    <name evidence="3" type="ORF">Cvel_10050</name>
</gene>
<name>A0A0G4I0X3_9ALVE</name>
<sequence>MLRLLVVGSLFCSLGAGDSASDGSILPPVAQAQELMGLDPSVAMVEESSVNRGGRQAAPVNPGETLEVGEEEGRARPNEEAGKAAQHEEKKSFLDSFLEDDFGDSPSSFASIGTRRNKERVPTTSKMPIKSDGTSRREAEGRPVHVEAAALDLSDSSLDLTGEFHKTMLEVCFQYNEVFEKQSNKIYQEAVIDCPKSLDEWTKKTLEEWTQYDQTQEARKDIEMEKKVAMAMNMLLQLKAKKRLSSDFKFVLHRASMPFASHWVAVPLDNEAVSIPGEKIELPDFAPVHANSGDMMSREEYENSLVGYYDALQNLKDGLEKRFQFSQVEEMGRSLTEVRASMYATMDSIWKLDSEKATQIIKSMKGSLQLKKMEQVQSPPQTTPADGGGGFLEEGQEEALRPERASGARAAAAAFLQLAEQERLTQRAVPRGAGSEPQKDPWLPGTTLRSFVTDQLTRWRDHFGTDEEYAQSLQLVREAVTDEALLSACTEMKDPLMVFQMIPPSGRNKKAVDVNPTLQKLLTDYIQSHPDGVLPENPHEQKQFSKHVALFAILLSSDSVQAHELESIKEKYGGGIDSGTLIKQLIQEKLDFDDLVSALPRLGADYAETPNLEAIESEMYWWLHNTKTRMLMYEELYEDYLRKTIEFSVNNPSRTWKSRLPDDDAEEEYTPLAFQLCPCFPDKEGTELAHTRLSYVRSDGFCGVEDLPDSAEKMELEDGVGRVDILTDDVQRDMCSRGKGREEFPEGARFSEKLVDSADGDDVEEAAVVNEFAVLCEPFCSAQCEMDSLFTKQDVPPLFAEESAFDIRFLRDPRFSRFVKSVFNEHLGHSILVDANGPKPGETDKAIAKVEALLKQHREAYLENAKKHGCRAFDELNSIGKVGDGDPGALDPEALRAAMELCFDLRVSYDQMVAYMVRLHATIFRTATQQDGAGAFRGDVQGGTAAAPTNDVDRFSDFSFDDDGEVDTNGMGGADPVAVLSSSRVQATFFNSVSAAAVCSCLPAGQLEARAQQQGVESEREEAKQSEQDAAPAAESEETEREEEIVLPDIPDDDSLFGANLLKSDSGTAVAGLLARESGPTSSREEKGVQVA</sequence>
<feature type="region of interest" description="Disordered" evidence="1">
    <location>
        <begin position="427"/>
        <end position="446"/>
    </location>
</feature>
<feature type="compositionally biased region" description="Polar residues" evidence="1">
    <location>
        <begin position="375"/>
        <end position="384"/>
    </location>
</feature>
<feature type="region of interest" description="Disordered" evidence="1">
    <location>
        <begin position="48"/>
        <end position="90"/>
    </location>
</feature>
<proteinExistence type="predicted"/>
<feature type="region of interest" description="Disordered" evidence="1">
    <location>
        <begin position="105"/>
        <end position="142"/>
    </location>
</feature>
<feature type="region of interest" description="Disordered" evidence="1">
    <location>
        <begin position="1012"/>
        <end position="1052"/>
    </location>
</feature>
<protein>
    <submittedName>
        <fullName evidence="3">Uncharacterized protein</fullName>
    </submittedName>
</protein>
<feature type="chain" id="PRO_5005192436" evidence="2">
    <location>
        <begin position="18"/>
        <end position="1092"/>
    </location>
</feature>
<feature type="region of interest" description="Disordered" evidence="1">
    <location>
        <begin position="1073"/>
        <end position="1092"/>
    </location>
</feature>
<organism evidence="3">
    <name type="scientific">Chromera velia CCMP2878</name>
    <dbReference type="NCBI Taxonomy" id="1169474"/>
    <lineage>
        <taxon>Eukaryota</taxon>
        <taxon>Sar</taxon>
        <taxon>Alveolata</taxon>
        <taxon>Colpodellida</taxon>
        <taxon>Chromeraceae</taxon>
        <taxon>Chromera</taxon>
    </lineage>
</organism>
<feature type="signal peptide" evidence="2">
    <location>
        <begin position="1"/>
        <end position="17"/>
    </location>
</feature>
<dbReference type="EMBL" id="CDMZ01004694">
    <property type="protein sequence ID" value="CEM50522.1"/>
    <property type="molecule type" value="Genomic_DNA"/>
</dbReference>